<comment type="caution">
    <text evidence="1">The sequence shown here is derived from an EMBL/GenBank/DDBJ whole genome shotgun (WGS) entry which is preliminary data.</text>
</comment>
<proteinExistence type="predicted"/>
<evidence type="ECO:0000313" key="2">
    <source>
        <dbReference type="Proteomes" id="UP000836404"/>
    </source>
</evidence>
<name>A0A9N8LNI6_9BASI</name>
<dbReference type="AlphaFoldDB" id="A0A9N8LNI6"/>
<reference evidence="1 2" key="1">
    <citation type="submission" date="2020-10" db="EMBL/GenBank/DDBJ databases">
        <authorList>
            <person name="Sedaghatjoo S."/>
        </authorList>
    </citation>
    <scope>NUCLEOTIDE SEQUENCE [LARGE SCALE GENOMIC DNA]</scope>
    <source>
        <strain evidence="1 2">LLFL</strain>
    </source>
</reference>
<evidence type="ECO:0000313" key="1">
    <source>
        <dbReference type="EMBL" id="CAD6927635.1"/>
    </source>
</evidence>
<sequence>VWGSIADLVKIALSRIFPKLRVINP</sequence>
<gene>
    <name evidence="1" type="ORF">JKILLFL_G8503</name>
</gene>
<dbReference type="EMBL" id="CAJHJF010002568">
    <property type="protein sequence ID" value="CAD6927635.1"/>
    <property type="molecule type" value="Genomic_DNA"/>
</dbReference>
<protein>
    <submittedName>
        <fullName evidence="1">Uncharacterized protein</fullName>
    </submittedName>
</protein>
<keyword evidence="2" id="KW-1185">Reference proteome</keyword>
<organism evidence="1 2">
    <name type="scientific">Tilletia laevis</name>
    <dbReference type="NCBI Taxonomy" id="157183"/>
    <lineage>
        <taxon>Eukaryota</taxon>
        <taxon>Fungi</taxon>
        <taxon>Dikarya</taxon>
        <taxon>Basidiomycota</taxon>
        <taxon>Ustilaginomycotina</taxon>
        <taxon>Exobasidiomycetes</taxon>
        <taxon>Tilletiales</taxon>
        <taxon>Tilletiaceae</taxon>
        <taxon>Tilletia</taxon>
    </lineage>
</organism>
<dbReference type="Proteomes" id="UP000836404">
    <property type="component" value="Unassembled WGS sequence"/>
</dbReference>
<feature type="non-terminal residue" evidence="1">
    <location>
        <position position="1"/>
    </location>
</feature>
<accession>A0A9N8LNI6</accession>